<keyword evidence="4" id="KW-1185">Reference proteome</keyword>
<evidence type="ECO:0000313" key="4">
    <source>
        <dbReference type="Proteomes" id="UP000437017"/>
    </source>
</evidence>
<evidence type="ECO:0000313" key="3">
    <source>
        <dbReference type="EMBL" id="KAB0393635.1"/>
    </source>
</evidence>
<evidence type="ECO:0000256" key="1">
    <source>
        <dbReference type="ARBA" id="ARBA00009081"/>
    </source>
</evidence>
<comment type="similarity">
    <text evidence="1">Belongs to the KHDC1 family.</text>
</comment>
<feature type="domain" description="KH-like RNA-binding" evidence="2">
    <location>
        <begin position="1"/>
        <end position="42"/>
    </location>
</feature>
<evidence type="ECO:0000259" key="2">
    <source>
        <dbReference type="Pfam" id="PF16005"/>
    </source>
</evidence>
<dbReference type="Proteomes" id="UP000437017">
    <property type="component" value="Unassembled WGS sequence"/>
</dbReference>
<dbReference type="InterPro" id="IPR031952">
    <property type="entry name" value="MOEP19_KH-like"/>
</dbReference>
<reference evidence="3 4" key="1">
    <citation type="journal article" date="2019" name="PLoS ONE">
        <title>Genomic analyses reveal an absence of contemporary introgressive admixture between fin whales and blue whales, despite known hybrids.</title>
        <authorList>
            <person name="Westbury M.V."/>
            <person name="Petersen B."/>
            <person name="Lorenzen E.D."/>
        </authorList>
    </citation>
    <scope>NUCLEOTIDE SEQUENCE [LARGE SCALE GENOMIC DNA]</scope>
    <source>
        <strain evidence="3">FinWhale-01</strain>
    </source>
</reference>
<accession>A0A643C1E9</accession>
<protein>
    <recommendedName>
        <fullName evidence="2">KH-like RNA-binding domain-containing protein</fullName>
    </recommendedName>
</protein>
<dbReference type="InterPro" id="IPR036612">
    <property type="entry name" value="KH_dom_type_1_sf"/>
</dbReference>
<dbReference type="Pfam" id="PF16005">
    <property type="entry name" value="MOEP19"/>
    <property type="match status" value="1"/>
</dbReference>
<dbReference type="Gene3D" id="3.30.1370.10">
    <property type="entry name" value="K Homology domain, type 1"/>
    <property type="match status" value="1"/>
</dbReference>
<gene>
    <name evidence="3" type="ORF">E2I00_016837</name>
</gene>
<dbReference type="OrthoDB" id="9510166at2759"/>
<dbReference type="GO" id="GO:0003723">
    <property type="term" value="F:RNA binding"/>
    <property type="evidence" value="ECO:0007669"/>
    <property type="project" value="InterPro"/>
</dbReference>
<dbReference type="EMBL" id="SGJD01003076">
    <property type="protein sequence ID" value="KAB0393635.1"/>
    <property type="molecule type" value="Genomic_DNA"/>
</dbReference>
<organism evidence="3 4">
    <name type="scientific">Balaenoptera physalus</name>
    <name type="common">Fin whale</name>
    <name type="synonym">Balaena physalus</name>
    <dbReference type="NCBI Taxonomy" id="9770"/>
    <lineage>
        <taxon>Eukaryota</taxon>
        <taxon>Metazoa</taxon>
        <taxon>Chordata</taxon>
        <taxon>Craniata</taxon>
        <taxon>Vertebrata</taxon>
        <taxon>Euteleostomi</taxon>
        <taxon>Mammalia</taxon>
        <taxon>Eutheria</taxon>
        <taxon>Laurasiatheria</taxon>
        <taxon>Artiodactyla</taxon>
        <taxon>Whippomorpha</taxon>
        <taxon>Cetacea</taxon>
        <taxon>Mysticeti</taxon>
        <taxon>Balaenopteridae</taxon>
        <taxon>Balaenoptera</taxon>
    </lineage>
</organism>
<proteinExistence type="inferred from homology"/>
<name>A0A643C1E9_BALPH</name>
<sequence>MLQMKGLETSDLAEVMVYGSYLCKFQTKWVLQSVVWRHRQRHKQEAMNSLDLAPGMKGSQFAARPTWDREVERRLQPDLQGVWFKLCSSLTRNTRLVSGLCLCL</sequence>
<dbReference type="AlphaFoldDB" id="A0A643C1E9"/>
<comment type="caution">
    <text evidence="3">The sequence shown here is derived from an EMBL/GenBank/DDBJ whole genome shotgun (WGS) entry which is preliminary data.</text>
</comment>